<dbReference type="SMART" id="SM00867">
    <property type="entry name" value="YceI"/>
    <property type="match status" value="1"/>
</dbReference>
<keyword evidence="1" id="KW-0732">Signal</keyword>
<dbReference type="KEGG" id="marp:QYS47_19685"/>
<dbReference type="Gene3D" id="2.40.128.110">
    <property type="entry name" value="Lipid/polyisoprenoid-binding, YceI-like"/>
    <property type="match status" value="1"/>
</dbReference>
<reference evidence="3" key="1">
    <citation type="submission" date="2023-08" db="EMBL/GenBank/DDBJ databases">
        <title>Comparative genomics and taxonomic characterization of three novel marine species of genus Marivirga.</title>
        <authorList>
            <person name="Muhammad N."/>
            <person name="Kim S.-G."/>
        </authorList>
    </citation>
    <scope>NUCLEOTIDE SEQUENCE</scope>
    <source>
        <strain evidence="3">BKB1-2</strain>
    </source>
</reference>
<dbReference type="EMBL" id="CP129968">
    <property type="protein sequence ID" value="WKK79576.1"/>
    <property type="molecule type" value="Genomic_DNA"/>
</dbReference>
<evidence type="ECO:0000256" key="1">
    <source>
        <dbReference type="SAM" id="SignalP"/>
    </source>
</evidence>
<dbReference type="RefSeq" id="WP_302123601.1">
    <property type="nucleotide sequence ID" value="NZ_CP129968.2"/>
</dbReference>
<proteinExistence type="predicted"/>
<accession>A0AA49JHC4</accession>
<dbReference type="InterPro" id="IPR007372">
    <property type="entry name" value="Lipid/polyisoprenoid-bd_YceI"/>
</dbReference>
<dbReference type="Pfam" id="PF04264">
    <property type="entry name" value="YceI"/>
    <property type="match status" value="1"/>
</dbReference>
<gene>
    <name evidence="3" type="ORF">QYS47_19685</name>
</gene>
<feature type="signal peptide" evidence="1">
    <location>
        <begin position="1"/>
        <end position="19"/>
    </location>
</feature>
<dbReference type="AlphaFoldDB" id="A0AA49JHC4"/>
<evidence type="ECO:0000313" key="3">
    <source>
        <dbReference type="EMBL" id="WKK79576.1"/>
    </source>
</evidence>
<sequence>MKKILILFLIWCFSENALSQAYITDDGSIKFISRAPLNEFDGNSSYLNGLIDLDKNLVDFYIDLNTIKTGISLRDSHMRDSYLETNDYPYAEFTGTIENIEQINKQTLQRGLKVVAKGDFTIHGEKQQKEINGRLKLNDEGKLILEAKFKVALKDHNIEKPSLLGYELADVQDVEIKAILNEK</sequence>
<evidence type="ECO:0000259" key="2">
    <source>
        <dbReference type="SMART" id="SM00867"/>
    </source>
</evidence>
<dbReference type="SUPFAM" id="SSF101874">
    <property type="entry name" value="YceI-like"/>
    <property type="match status" value="1"/>
</dbReference>
<dbReference type="InterPro" id="IPR036761">
    <property type="entry name" value="TTHA0802/YceI-like_sf"/>
</dbReference>
<dbReference type="PANTHER" id="PTHR34406">
    <property type="entry name" value="PROTEIN YCEI"/>
    <property type="match status" value="1"/>
</dbReference>
<name>A0AA49JHC4_9BACT</name>
<protein>
    <submittedName>
        <fullName evidence="3">YceI family protein</fullName>
    </submittedName>
</protein>
<organism evidence="3">
    <name type="scientific">Marivirga arenosa</name>
    <dbReference type="NCBI Taxonomy" id="3059076"/>
    <lineage>
        <taxon>Bacteria</taxon>
        <taxon>Pseudomonadati</taxon>
        <taxon>Bacteroidota</taxon>
        <taxon>Cytophagia</taxon>
        <taxon>Cytophagales</taxon>
        <taxon>Marivirgaceae</taxon>
        <taxon>Marivirga</taxon>
    </lineage>
</organism>
<dbReference type="Proteomes" id="UP001232019">
    <property type="component" value="Chromosome"/>
</dbReference>
<feature type="chain" id="PRO_5041470341" evidence="1">
    <location>
        <begin position="20"/>
        <end position="183"/>
    </location>
</feature>
<dbReference type="PANTHER" id="PTHR34406:SF1">
    <property type="entry name" value="PROTEIN YCEI"/>
    <property type="match status" value="1"/>
</dbReference>
<feature type="domain" description="Lipid/polyisoprenoid-binding YceI-like" evidence="2">
    <location>
        <begin position="21"/>
        <end position="181"/>
    </location>
</feature>